<dbReference type="PROSITE" id="PS51671">
    <property type="entry name" value="ACT"/>
    <property type="match status" value="1"/>
</dbReference>
<organism evidence="2">
    <name type="scientific">gut metagenome</name>
    <dbReference type="NCBI Taxonomy" id="749906"/>
    <lineage>
        <taxon>unclassified sequences</taxon>
        <taxon>metagenomes</taxon>
        <taxon>organismal metagenomes</taxon>
    </lineage>
</organism>
<dbReference type="EMBL" id="AMCI01008663">
    <property type="protein sequence ID" value="EJW90695.1"/>
    <property type="molecule type" value="Genomic_DNA"/>
</dbReference>
<feature type="non-terminal residue" evidence="2">
    <location>
        <position position="101"/>
    </location>
</feature>
<proteinExistence type="predicted"/>
<name>J9BT15_9ZZZZ</name>
<gene>
    <name evidence="2" type="ORF">EVA_21198</name>
</gene>
<dbReference type="SUPFAM" id="SSF55021">
    <property type="entry name" value="ACT-like"/>
    <property type="match status" value="2"/>
</dbReference>
<dbReference type="Pfam" id="PF19571">
    <property type="entry name" value="ACT_8"/>
    <property type="match status" value="1"/>
</dbReference>
<protein>
    <submittedName>
        <fullName evidence="2">Amino acid-binding ACT domain-containing protein</fullName>
    </submittedName>
</protein>
<dbReference type="PANTHER" id="PTHR40099:SF1">
    <property type="entry name" value="ACETOLACTATE SYNTHASE, SMALL SUBUNIT"/>
    <property type="match status" value="1"/>
</dbReference>
<accession>J9BT15</accession>
<comment type="caution">
    <text evidence="2">The sequence shown here is derived from an EMBL/GenBank/DDBJ whole genome shotgun (WGS) entry which is preliminary data.</text>
</comment>
<dbReference type="InterPro" id="IPR002912">
    <property type="entry name" value="ACT_dom"/>
</dbReference>
<evidence type="ECO:0000313" key="2">
    <source>
        <dbReference type="EMBL" id="EJW90695.1"/>
    </source>
</evidence>
<reference evidence="2" key="1">
    <citation type="journal article" date="2012" name="PLoS ONE">
        <title>Gene sets for utilization of primary and secondary nutrition supplies in the distal gut of endangered iberian lynx.</title>
        <authorList>
            <person name="Alcaide M."/>
            <person name="Messina E."/>
            <person name="Richter M."/>
            <person name="Bargiela R."/>
            <person name="Peplies J."/>
            <person name="Huws S.A."/>
            <person name="Newbold C.J."/>
            <person name="Golyshin P.N."/>
            <person name="Simon M.A."/>
            <person name="Lopez G."/>
            <person name="Yakimov M.M."/>
            <person name="Ferrer M."/>
        </authorList>
    </citation>
    <scope>NUCLEOTIDE SEQUENCE</scope>
</reference>
<sequence length="101" mass="11282">MTVKQISVFLENKPGKLADFTDVLFKNGIDMRALSLAEAEDFGIVRMIVDDIYHASTVLREEGYVFSITKVLAVAIPDEPGGLSRVIRVLGENQVNVEYMY</sequence>
<dbReference type="InterPro" id="IPR045739">
    <property type="entry name" value="ACT_dom_pair"/>
</dbReference>
<evidence type="ECO:0000259" key="1">
    <source>
        <dbReference type="PROSITE" id="PS51671"/>
    </source>
</evidence>
<dbReference type="InterPro" id="IPR045865">
    <property type="entry name" value="ACT-like_dom_sf"/>
</dbReference>
<dbReference type="Gene3D" id="3.30.2130.10">
    <property type="entry name" value="VC0802-like"/>
    <property type="match status" value="1"/>
</dbReference>
<dbReference type="AlphaFoldDB" id="J9BT15"/>
<feature type="domain" description="ACT" evidence="1">
    <location>
        <begin position="71"/>
        <end position="101"/>
    </location>
</feature>
<dbReference type="PANTHER" id="PTHR40099">
    <property type="entry name" value="ACETOLACTATE SYNTHASE, SMALL SUBUNIT"/>
    <property type="match status" value="1"/>
</dbReference>